<feature type="non-terminal residue" evidence="3">
    <location>
        <position position="1"/>
    </location>
</feature>
<evidence type="ECO:0000259" key="2">
    <source>
        <dbReference type="SMART" id="SM00496"/>
    </source>
</evidence>
<feature type="compositionally biased region" description="Basic residues" evidence="1">
    <location>
        <begin position="73"/>
        <end position="89"/>
    </location>
</feature>
<evidence type="ECO:0000256" key="1">
    <source>
        <dbReference type="SAM" id="MobiDB-lite"/>
    </source>
</evidence>
<dbReference type="AlphaFoldDB" id="A0A0F9TEP1"/>
<feature type="compositionally biased region" description="Basic and acidic residues" evidence="1">
    <location>
        <begin position="90"/>
        <end position="107"/>
    </location>
</feature>
<gene>
    <name evidence="3" type="ORF">LCGC14_0738340</name>
</gene>
<dbReference type="Pfam" id="PF07460">
    <property type="entry name" value="NUMOD3"/>
    <property type="match status" value="2"/>
</dbReference>
<accession>A0A0F9TEP1</accession>
<feature type="domain" description="Nuclease associated modular" evidence="2">
    <location>
        <begin position="32"/>
        <end position="48"/>
    </location>
</feature>
<dbReference type="EMBL" id="LAZR01001735">
    <property type="protein sequence ID" value="KKN39928.1"/>
    <property type="molecule type" value="Genomic_DNA"/>
</dbReference>
<feature type="compositionally biased region" description="Basic residues" evidence="1">
    <location>
        <begin position="42"/>
        <end position="52"/>
    </location>
</feature>
<dbReference type="InterPro" id="IPR003611">
    <property type="entry name" value="NUMOD3"/>
</dbReference>
<feature type="region of interest" description="Disordered" evidence="1">
    <location>
        <begin position="34"/>
        <end position="107"/>
    </location>
</feature>
<sequence>STMCIRYEQYFLDRWKPEYNIRKIAENNLGIKRPPVSDATRRKLSRALKGRSTKTWSKGQKVGFKHTDETKKKISLSKKGKPSPFKGKKHSEESKRKISEARKLAKR</sequence>
<reference evidence="3" key="1">
    <citation type="journal article" date="2015" name="Nature">
        <title>Complex archaea that bridge the gap between prokaryotes and eukaryotes.</title>
        <authorList>
            <person name="Spang A."/>
            <person name="Saw J.H."/>
            <person name="Jorgensen S.L."/>
            <person name="Zaremba-Niedzwiedzka K."/>
            <person name="Martijn J."/>
            <person name="Lind A.E."/>
            <person name="van Eijk R."/>
            <person name="Schleper C."/>
            <person name="Guy L."/>
            <person name="Ettema T.J."/>
        </authorList>
    </citation>
    <scope>NUCLEOTIDE SEQUENCE</scope>
</reference>
<organism evidence="3">
    <name type="scientific">marine sediment metagenome</name>
    <dbReference type="NCBI Taxonomy" id="412755"/>
    <lineage>
        <taxon>unclassified sequences</taxon>
        <taxon>metagenomes</taxon>
        <taxon>ecological metagenomes</taxon>
    </lineage>
</organism>
<feature type="domain" description="Nuclease associated modular" evidence="2">
    <location>
        <begin position="62"/>
        <end position="78"/>
    </location>
</feature>
<dbReference type="GO" id="GO:0003677">
    <property type="term" value="F:DNA binding"/>
    <property type="evidence" value="ECO:0007669"/>
    <property type="project" value="InterPro"/>
</dbReference>
<name>A0A0F9TEP1_9ZZZZ</name>
<evidence type="ECO:0000313" key="3">
    <source>
        <dbReference type="EMBL" id="KKN39928.1"/>
    </source>
</evidence>
<dbReference type="SMART" id="SM00496">
    <property type="entry name" value="IENR2"/>
    <property type="match status" value="3"/>
</dbReference>
<comment type="caution">
    <text evidence="3">The sequence shown here is derived from an EMBL/GenBank/DDBJ whole genome shotgun (WGS) entry which is preliminary data.</text>
</comment>
<protein>
    <recommendedName>
        <fullName evidence="2">Nuclease associated modular domain-containing protein</fullName>
    </recommendedName>
</protein>
<feature type="domain" description="Nuclease associated modular" evidence="2">
    <location>
        <begin position="86"/>
        <end position="102"/>
    </location>
</feature>
<proteinExistence type="predicted"/>
<dbReference type="SUPFAM" id="SSF64496">
    <property type="entry name" value="DNA-binding domain of intron-encoded endonucleases"/>
    <property type="match status" value="1"/>
</dbReference>